<dbReference type="RefSeq" id="WP_136692217.1">
    <property type="nucleotide sequence ID" value="NZ_SSHH01000001.1"/>
</dbReference>
<evidence type="ECO:0000256" key="1">
    <source>
        <dbReference type="ARBA" id="ARBA00001962"/>
    </source>
</evidence>
<feature type="domain" description="Alcohol dehydrogenase iron-type/glycerol dehydrogenase GldA" evidence="9">
    <location>
        <begin position="15"/>
        <end position="177"/>
    </location>
</feature>
<dbReference type="GO" id="GO:0046872">
    <property type="term" value="F:metal ion binding"/>
    <property type="evidence" value="ECO:0007669"/>
    <property type="project" value="InterPro"/>
</dbReference>
<evidence type="ECO:0000259" key="10">
    <source>
        <dbReference type="Pfam" id="PF25137"/>
    </source>
</evidence>
<protein>
    <recommendedName>
        <fullName evidence="7">Alcohol dehydrogenase 2</fullName>
    </recommendedName>
    <alternativeName>
        <fullName evidence="8">Alcohol dehydrogenase II</fullName>
    </alternativeName>
</protein>
<gene>
    <name evidence="11" type="ORF">E5222_02950</name>
</gene>
<keyword evidence="12" id="KW-1185">Reference proteome</keyword>
<reference evidence="11 12" key="1">
    <citation type="submission" date="2019-04" db="EMBL/GenBank/DDBJ databases">
        <title>Altererythrobacter aquimixticola sp. nov., isolated from sediment of junction between the ocean and a freshwater spring.</title>
        <authorList>
            <person name="Yoon J.-H."/>
        </authorList>
    </citation>
    <scope>NUCLEOTIDE SEQUENCE [LARGE SCALE GENOMIC DNA]</scope>
    <source>
        <strain evidence="11 12">SSKS-13</strain>
    </source>
</reference>
<evidence type="ECO:0000256" key="7">
    <source>
        <dbReference type="ARBA" id="ARBA00074848"/>
    </source>
</evidence>
<dbReference type="GO" id="GO:0004022">
    <property type="term" value="F:alcohol dehydrogenase (NAD+) activity"/>
    <property type="evidence" value="ECO:0007669"/>
    <property type="project" value="UniProtKB-EC"/>
</dbReference>
<dbReference type="PANTHER" id="PTHR11496:SF102">
    <property type="entry name" value="ALCOHOL DEHYDROGENASE 4"/>
    <property type="match status" value="1"/>
</dbReference>
<comment type="cofactor">
    <cofactor evidence="1">
        <name>Fe cation</name>
        <dbReference type="ChEBI" id="CHEBI:24875"/>
    </cofactor>
</comment>
<evidence type="ECO:0000256" key="6">
    <source>
        <dbReference type="ARBA" id="ARBA00049243"/>
    </source>
</evidence>
<keyword evidence="4" id="KW-0408">Iron</keyword>
<comment type="catalytic activity">
    <reaction evidence="6">
        <text>a primary alcohol + NAD(+) = an aldehyde + NADH + H(+)</text>
        <dbReference type="Rhea" id="RHEA:10736"/>
        <dbReference type="ChEBI" id="CHEBI:15378"/>
        <dbReference type="ChEBI" id="CHEBI:15734"/>
        <dbReference type="ChEBI" id="CHEBI:17478"/>
        <dbReference type="ChEBI" id="CHEBI:57540"/>
        <dbReference type="ChEBI" id="CHEBI:57945"/>
        <dbReference type="EC" id="1.1.1.1"/>
    </reaction>
</comment>
<comment type="caution">
    <text evidence="11">The sequence shown here is derived from an EMBL/GenBank/DDBJ whole genome shotgun (WGS) entry which is preliminary data.</text>
</comment>
<sequence>MTDRERVDLYQVGCVRIGAGTLANCADDCAQHGAASAMIATSAPILPFAEELAGHLRRHGIEPHIWTGPDGEPTRADLRKAIDAANASGVDFVVGLGGGSAMDVAKLVAALLGADQSFDEVVGTDLLNGRNLPLACIPTTAGTGSEVTPIAILEDEQAQLKKGVVSRHLVPDYAYLDARLTVTMPRHVTAATGLDALTHCIEAYANKAAYPVVDAWALEGIRLIVRNLERACDEPDDLAAREAMLIASHLGGMCLGPVNTAAVHALAYPLGGEFHVPHGVANSLLLPHVIRFNAGEEPRRYAEIARAMGLEPAGSDAGDAEACIAEIERLSSAVGIDRRLSDLGISSNAIPKMAAAAMTVQRLLKNNPREVTETDALRIYEAAL</sequence>
<dbReference type="Pfam" id="PF25137">
    <property type="entry name" value="ADH_Fe_C"/>
    <property type="match status" value="1"/>
</dbReference>
<dbReference type="Proteomes" id="UP000309389">
    <property type="component" value="Unassembled WGS sequence"/>
</dbReference>
<dbReference type="InterPro" id="IPR056798">
    <property type="entry name" value="ADH_Fe_C"/>
</dbReference>
<feature type="domain" description="Fe-containing alcohol dehydrogenase-like C-terminal" evidence="10">
    <location>
        <begin position="189"/>
        <end position="384"/>
    </location>
</feature>
<comment type="catalytic activity">
    <reaction evidence="5">
        <text>a secondary alcohol + NAD(+) = a ketone + NADH + H(+)</text>
        <dbReference type="Rhea" id="RHEA:10740"/>
        <dbReference type="ChEBI" id="CHEBI:15378"/>
        <dbReference type="ChEBI" id="CHEBI:17087"/>
        <dbReference type="ChEBI" id="CHEBI:35681"/>
        <dbReference type="ChEBI" id="CHEBI:57540"/>
        <dbReference type="ChEBI" id="CHEBI:57945"/>
        <dbReference type="EC" id="1.1.1.1"/>
    </reaction>
</comment>
<dbReference type="PANTHER" id="PTHR11496">
    <property type="entry name" value="ALCOHOL DEHYDROGENASE"/>
    <property type="match status" value="1"/>
</dbReference>
<dbReference type="SUPFAM" id="SSF56796">
    <property type="entry name" value="Dehydroquinate synthase-like"/>
    <property type="match status" value="1"/>
</dbReference>
<evidence type="ECO:0000256" key="3">
    <source>
        <dbReference type="ARBA" id="ARBA00023002"/>
    </source>
</evidence>
<dbReference type="CDD" id="cd08551">
    <property type="entry name" value="Fe-ADH"/>
    <property type="match status" value="1"/>
</dbReference>
<dbReference type="InterPro" id="IPR001670">
    <property type="entry name" value="ADH_Fe/GldA"/>
</dbReference>
<dbReference type="FunFam" id="1.20.1090.10:FF:000001">
    <property type="entry name" value="Aldehyde-alcohol dehydrogenase"/>
    <property type="match status" value="1"/>
</dbReference>
<evidence type="ECO:0000256" key="2">
    <source>
        <dbReference type="ARBA" id="ARBA00007358"/>
    </source>
</evidence>
<keyword evidence="3" id="KW-0560">Oxidoreductase</keyword>
<dbReference type="OrthoDB" id="9815791at2"/>
<accession>A0A4T3F6W2</accession>
<comment type="similarity">
    <text evidence="2">Belongs to the iron-containing alcohol dehydrogenase family.</text>
</comment>
<evidence type="ECO:0000256" key="4">
    <source>
        <dbReference type="ARBA" id="ARBA00023004"/>
    </source>
</evidence>
<dbReference type="Gene3D" id="3.40.50.1970">
    <property type="match status" value="1"/>
</dbReference>
<dbReference type="Pfam" id="PF00465">
    <property type="entry name" value="Fe-ADH"/>
    <property type="match status" value="1"/>
</dbReference>
<evidence type="ECO:0000313" key="12">
    <source>
        <dbReference type="Proteomes" id="UP000309389"/>
    </source>
</evidence>
<dbReference type="InterPro" id="IPR039697">
    <property type="entry name" value="Alcohol_dehydrogenase_Fe"/>
</dbReference>
<name>A0A4T3F6W2_9SPHN</name>
<evidence type="ECO:0000259" key="9">
    <source>
        <dbReference type="Pfam" id="PF00465"/>
    </source>
</evidence>
<evidence type="ECO:0000256" key="8">
    <source>
        <dbReference type="ARBA" id="ARBA00076680"/>
    </source>
</evidence>
<proteinExistence type="inferred from homology"/>
<organism evidence="11 12">
    <name type="scientific">Alteraurantiacibacter aquimixticola</name>
    <dbReference type="NCBI Taxonomy" id="2489173"/>
    <lineage>
        <taxon>Bacteria</taxon>
        <taxon>Pseudomonadati</taxon>
        <taxon>Pseudomonadota</taxon>
        <taxon>Alphaproteobacteria</taxon>
        <taxon>Sphingomonadales</taxon>
        <taxon>Erythrobacteraceae</taxon>
        <taxon>Alteraurantiacibacter</taxon>
    </lineage>
</organism>
<dbReference type="AlphaFoldDB" id="A0A4T3F6W2"/>
<evidence type="ECO:0000313" key="11">
    <source>
        <dbReference type="EMBL" id="TIX51432.1"/>
    </source>
</evidence>
<dbReference type="Gene3D" id="1.20.1090.10">
    <property type="entry name" value="Dehydroquinate synthase-like - alpha domain"/>
    <property type="match status" value="1"/>
</dbReference>
<evidence type="ECO:0000256" key="5">
    <source>
        <dbReference type="ARBA" id="ARBA00049164"/>
    </source>
</evidence>
<dbReference type="EMBL" id="SSHH01000001">
    <property type="protein sequence ID" value="TIX51432.1"/>
    <property type="molecule type" value="Genomic_DNA"/>
</dbReference>
<dbReference type="FunFam" id="3.40.50.1970:FF:000003">
    <property type="entry name" value="Alcohol dehydrogenase, iron-containing"/>
    <property type="match status" value="1"/>
</dbReference>